<dbReference type="PROSITE" id="PS00159">
    <property type="entry name" value="ALDOLASE_KDPG_KHG_1"/>
    <property type="match status" value="1"/>
</dbReference>
<accession>A0A090QTF3</accession>
<dbReference type="InterPro" id="IPR013785">
    <property type="entry name" value="Aldolase_TIM"/>
</dbReference>
<comment type="pathway">
    <text evidence="2">Carbohydrate acid metabolism; 2-dehydro-3-deoxy-D-gluconate degradation; D-glyceraldehyde 3-phosphate and pyruvate from 2-dehydro-3-deoxy-D-gluconate: step 2/2.</text>
</comment>
<evidence type="ECO:0000256" key="5">
    <source>
        <dbReference type="ARBA" id="ARBA00013063"/>
    </source>
</evidence>
<dbReference type="EC" id="4.1.2.14" evidence="5"/>
<comment type="subunit">
    <text evidence="4">Homotrimer.</text>
</comment>
<dbReference type="InterPro" id="IPR031338">
    <property type="entry name" value="KDPG/KHG_AS_2"/>
</dbReference>
<dbReference type="Pfam" id="PF01081">
    <property type="entry name" value="Aldolase"/>
    <property type="match status" value="1"/>
</dbReference>
<evidence type="ECO:0000313" key="9">
    <source>
        <dbReference type="EMBL" id="GAL06191.1"/>
    </source>
</evidence>
<evidence type="ECO:0000256" key="3">
    <source>
        <dbReference type="ARBA" id="ARBA00006906"/>
    </source>
</evidence>
<dbReference type="PANTHER" id="PTHR30246:SF1">
    <property type="entry name" value="2-DEHYDRO-3-DEOXY-6-PHOSPHOGALACTONATE ALDOLASE-RELATED"/>
    <property type="match status" value="1"/>
</dbReference>
<dbReference type="NCBIfam" id="NF004325">
    <property type="entry name" value="PRK05718.1"/>
    <property type="match status" value="1"/>
</dbReference>
<evidence type="ECO:0000256" key="6">
    <source>
        <dbReference type="ARBA" id="ARBA00023239"/>
    </source>
</evidence>
<dbReference type="STRING" id="754436.JCM19237_1836"/>
<dbReference type="AlphaFoldDB" id="A0A090QTF3"/>
<name>A0A090QTF3_9GAMM</name>
<dbReference type="SUPFAM" id="SSF51569">
    <property type="entry name" value="Aldolase"/>
    <property type="match status" value="1"/>
</dbReference>
<evidence type="ECO:0000313" key="10">
    <source>
        <dbReference type="Proteomes" id="UP000029227"/>
    </source>
</evidence>
<dbReference type="InterPro" id="IPR031337">
    <property type="entry name" value="KDPG/KHG_AS_1"/>
</dbReference>
<dbReference type="eggNOG" id="COG0800">
    <property type="taxonomic scope" value="Bacteria"/>
</dbReference>
<keyword evidence="7" id="KW-0704">Schiff base</keyword>
<comment type="caution">
    <text evidence="9">The sequence shown here is derived from an EMBL/GenBank/DDBJ whole genome shotgun (WGS) entry which is preliminary data.</text>
</comment>
<dbReference type="Gene3D" id="3.20.20.70">
    <property type="entry name" value="Aldolase class I"/>
    <property type="match status" value="1"/>
</dbReference>
<comment type="similarity">
    <text evidence="3">Belongs to the KHG/KDPG aldolase family.</text>
</comment>
<keyword evidence="8" id="KW-0119">Carbohydrate metabolism</keyword>
<reference evidence="9 10" key="1">
    <citation type="journal article" date="2014" name="Genome Announc.">
        <title>Draft Genome Sequences of Two Vibrionaceae Species, Vibrio ponticus C121 and Photobacterium aphoticum C119, Isolated as Coral Reef Microbiota.</title>
        <authorList>
            <person name="Al-saari N."/>
            <person name="Meirelles P.M."/>
            <person name="Mino S."/>
            <person name="Suda W."/>
            <person name="Oshima K."/>
            <person name="Hattori M."/>
            <person name="Ohkuma M."/>
            <person name="Thompson F.L."/>
            <person name="Gomez-Gil B."/>
            <person name="Sawabe T."/>
            <person name="Sawabe T."/>
        </authorList>
    </citation>
    <scope>NUCLEOTIDE SEQUENCE [LARGE SCALE GENOMIC DNA]</scope>
    <source>
        <strain evidence="9 10">JCM 19237</strain>
    </source>
</reference>
<evidence type="ECO:0000256" key="7">
    <source>
        <dbReference type="ARBA" id="ARBA00023270"/>
    </source>
</evidence>
<dbReference type="Proteomes" id="UP000029227">
    <property type="component" value="Unassembled WGS sequence"/>
</dbReference>
<dbReference type="PROSITE" id="PS00160">
    <property type="entry name" value="ALDOLASE_KDPG_KHG_2"/>
    <property type="match status" value="1"/>
</dbReference>
<dbReference type="NCBIfam" id="TIGR01182">
    <property type="entry name" value="eda"/>
    <property type="match status" value="1"/>
</dbReference>
<sequence length="210" mass="22146">MSCTLQLAEQLKAMKVVPVIAINDADHAVALAKTLIENGLPCAEVTFRTAAAAESIRRMREAYPEMLIGSGTVLTKAHVDASIEAGVDFVVTPAFNPTIVAYCLEKNMPIVPGTNSPSTVDQAYSMGLSMVKFFPAEASGGLAMLKSLSAVYPMTFMPTGGISADNIGQYLGQSCVAACGGTWMVPSNLIDAQNWDEIGRLVRDAVAALK</sequence>
<keyword evidence="6 9" id="KW-0456">Lyase</keyword>
<proteinExistence type="inferred from homology"/>
<organism evidence="9 10">
    <name type="scientific">Photobacterium aphoticum</name>
    <dbReference type="NCBI Taxonomy" id="754436"/>
    <lineage>
        <taxon>Bacteria</taxon>
        <taxon>Pseudomonadati</taxon>
        <taxon>Pseudomonadota</taxon>
        <taxon>Gammaproteobacteria</taxon>
        <taxon>Vibrionales</taxon>
        <taxon>Vibrionaceae</taxon>
        <taxon>Photobacterium</taxon>
    </lineage>
</organism>
<dbReference type="InterPro" id="IPR000887">
    <property type="entry name" value="Aldlse_KDPG_KHG"/>
</dbReference>
<dbReference type="GO" id="GO:0008675">
    <property type="term" value="F:2-dehydro-3-deoxy-phosphogluconate aldolase activity"/>
    <property type="evidence" value="ECO:0007669"/>
    <property type="project" value="UniProtKB-EC"/>
</dbReference>
<evidence type="ECO:0000256" key="2">
    <source>
        <dbReference type="ARBA" id="ARBA00004736"/>
    </source>
</evidence>
<dbReference type="EMBL" id="BBMN01000010">
    <property type="protein sequence ID" value="GAL06191.1"/>
    <property type="molecule type" value="Genomic_DNA"/>
</dbReference>
<evidence type="ECO:0000256" key="8">
    <source>
        <dbReference type="ARBA" id="ARBA00023277"/>
    </source>
</evidence>
<dbReference type="PANTHER" id="PTHR30246">
    <property type="entry name" value="2-KETO-3-DEOXY-6-PHOSPHOGLUCONATE ALDOLASE"/>
    <property type="match status" value="1"/>
</dbReference>
<evidence type="ECO:0000256" key="1">
    <source>
        <dbReference type="ARBA" id="ARBA00000654"/>
    </source>
</evidence>
<dbReference type="CDD" id="cd00452">
    <property type="entry name" value="KDPG_aldolase"/>
    <property type="match status" value="1"/>
</dbReference>
<evidence type="ECO:0000256" key="4">
    <source>
        <dbReference type="ARBA" id="ARBA00011233"/>
    </source>
</evidence>
<protein>
    <recommendedName>
        <fullName evidence="5">2-dehydro-3-deoxy-phosphogluconate aldolase</fullName>
        <ecNumber evidence="5">4.1.2.14</ecNumber>
    </recommendedName>
</protein>
<gene>
    <name evidence="9" type="ORF">JCM19237_1836</name>
</gene>
<comment type="catalytic activity">
    <reaction evidence="1">
        <text>2-dehydro-3-deoxy-6-phospho-D-gluconate = D-glyceraldehyde 3-phosphate + pyruvate</text>
        <dbReference type="Rhea" id="RHEA:17089"/>
        <dbReference type="ChEBI" id="CHEBI:15361"/>
        <dbReference type="ChEBI" id="CHEBI:57569"/>
        <dbReference type="ChEBI" id="CHEBI:59776"/>
        <dbReference type="EC" id="4.1.2.14"/>
    </reaction>
</comment>